<feature type="domain" description="HTH araC/xylS-type" evidence="4">
    <location>
        <begin position="159"/>
        <end position="240"/>
    </location>
</feature>
<dbReference type="EMBL" id="JAUSUR010000004">
    <property type="protein sequence ID" value="MDQ0361691.1"/>
    <property type="molecule type" value="Genomic_DNA"/>
</dbReference>
<keyword evidence="6" id="KW-1185">Reference proteome</keyword>
<dbReference type="InterPro" id="IPR009057">
    <property type="entry name" value="Homeodomain-like_sf"/>
</dbReference>
<dbReference type="InterPro" id="IPR018060">
    <property type="entry name" value="HTH_AraC"/>
</dbReference>
<evidence type="ECO:0000256" key="3">
    <source>
        <dbReference type="ARBA" id="ARBA00023163"/>
    </source>
</evidence>
<evidence type="ECO:0000256" key="1">
    <source>
        <dbReference type="ARBA" id="ARBA00023015"/>
    </source>
</evidence>
<dbReference type="Gene3D" id="1.10.10.60">
    <property type="entry name" value="Homeodomain-like"/>
    <property type="match status" value="1"/>
</dbReference>
<dbReference type="PANTHER" id="PTHR46796">
    <property type="entry name" value="HTH-TYPE TRANSCRIPTIONAL ACTIVATOR RHAS-RELATED"/>
    <property type="match status" value="1"/>
</dbReference>
<keyword evidence="2" id="KW-0238">DNA-binding</keyword>
<dbReference type="Pfam" id="PF20240">
    <property type="entry name" value="DUF6597"/>
    <property type="match status" value="1"/>
</dbReference>
<evidence type="ECO:0000259" key="4">
    <source>
        <dbReference type="PROSITE" id="PS01124"/>
    </source>
</evidence>
<dbReference type="SMART" id="SM00342">
    <property type="entry name" value="HTH_ARAC"/>
    <property type="match status" value="1"/>
</dbReference>
<dbReference type="Pfam" id="PF12833">
    <property type="entry name" value="HTH_18"/>
    <property type="match status" value="1"/>
</dbReference>
<evidence type="ECO:0000256" key="2">
    <source>
        <dbReference type="ARBA" id="ARBA00023125"/>
    </source>
</evidence>
<dbReference type="RefSeq" id="WP_307408631.1">
    <property type="nucleotide sequence ID" value="NZ_JAUSUR010000004.1"/>
</dbReference>
<accession>A0ABU0E4E5</accession>
<evidence type="ECO:0000313" key="6">
    <source>
        <dbReference type="Proteomes" id="UP001230220"/>
    </source>
</evidence>
<dbReference type="InterPro" id="IPR050204">
    <property type="entry name" value="AraC_XylS_family_regulators"/>
</dbReference>
<gene>
    <name evidence="5" type="ORF">J2S15_002441</name>
</gene>
<comment type="caution">
    <text evidence="5">The sequence shown here is derived from an EMBL/GenBank/DDBJ whole genome shotgun (WGS) entry which is preliminary data.</text>
</comment>
<dbReference type="SUPFAM" id="SSF46689">
    <property type="entry name" value="Homeodomain-like"/>
    <property type="match status" value="1"/>
</dbReference>
<organism evidence="5 6">
    <name type="scientific">Breznakia pachnodae</name>
    <dbReference type="NCBI Taxonomy" id="265178"/>
    <lineage>
        <taxon>Bacteria</taxon>
        <taxon>Bacillati</taxon>
        <taxon>Bacillota</taxon>
        <taxon>Erysipelotrichia</taxon>
        <taxon>Erysipelotrichales</taxon>
        <taxon>Erysipelotrichaceae</taxon>
        <taxon>Breznakia</taxon>
    </lineage>
</organism>
<keyword evidence="1" id="KW-0805">Transcription regulation</keyword>
<dbReference type="PROSITE" id="PS01124">
    <property type="entry name" value="HTH_ARAC_FAMILY_2"/>
    <property type="match status" value="1"/>
</dbReference>
<protein>
    <submittedName>
        <fullName evidence="5">AraC-like DNA-binding protein</fullName>
    </submittedName>
</protein>
<dbReference type="PANTHER" id="PTHR46796:SF13">
    <property type="entry name" value="HTH-TYPE TRANSCRIPTIONAL ACTIVATOR RHAS"/>
    <property type="match status" value="1"/>
</dbReference>
<dbReference type="InterPro" id="IPR046532">
    <property type="entry name" value="DUF6597"/>
</dbReference>
<reference evidence="5 6" key="1">
    <citation type="submission" date="2023-07" db="EMBL/GenBank/DDBJ databases">
        <title>Genomic Encyclopedia of Type Strains, Phase IV (KMG-IV): sequencing the most valuable type-strain genomes for metagenomic binning, comparative biology and taxonomic classification.</title>
        <authorList>
            <person name="Goeker M."/>
        </authorList>
    </citation>
    <scope>NUCLEOTIDE SEQUENCE [LARGE SCALE GENOMIC DNA]</scope>
    <source>
        <strain evidence="5 6">DSM 16784</strain>
    </source>
</reference>
<proteinExistence type="predicted"/>
<name>A0ABU0E4E5_9FIRM</name>
<sequence>MKYKEYIPKQYQEHIMCIWVMKSKSYLEVPVNNIILPDACIDLVIDFNRKEIVFSAMSKATTNMSLTGDIDFMGIRFRTGVFHNIYNINSVDVMDKRIPYQEIEKHISLSDIFSKKSEDERKHFLLNYLSEITQASQVDMFIREINSLKNMETIKYSHELAKRLGYSDRQMNRVFLKRCGFTIKTYLNIVRLHKALHLLIYSNNQQLISLVEESGFYDQSHFCKEIDRYIGVSPTKLIENYRKMS</sequence>
<keyword evidence="3" id="KW-0804">Transcription</keyword>
<evidence type="ECO:0000313" key="5">
    <source>
        <dbReference type="EMBL" id="MDQ0361691.1"/>
    </source>
</evidence>
<dbReference type="Proteomes" id="UP001230220">
    <property type="component" value="Unassembled WGS sequence"/>
</dbReference>